<sequence length="225" mass="26112">MLIEAAPWYAHIANYLVTKEVPSEWKAQDKKHFFAKIHAYYWEEPFLFKYCANQIIRKCVPKQEQQGILSHCHEIACGGHFASQKKAMKNVFSRFGVPKAIISDGGTHFCNKPFETLLAKYKVKHKVATPYHPQTSRQVEFANREIKNILMKVVNTSKRDWSIKLHDSLWAYRTTYKSIFGMSPYSLVYGKACHLSVEVQYQSLVGNQDTQHGLEQSRHEEISRT</sequence>
<dbReference type="EMBL" id="QGNW01002514">
    <property type="protein sequence ID" value="RVW18744.1"/>
    <property type="molecule type" value="Genomic_DNA"/>
</dbReference>
<dbReference type="Proteomes" id="UP000288805">
    <property type="component" value="Unassembled WGS sequence"/>
</dbReference>
<organism evidence="2 3">
    <name type="scientific">Vitis vinifera</name>
    <name type="common">Grape</name>
    <dbReference type="NCBI Taxonomy" id="29760"/>
    <lineage>
        <taxon>Eukaryota</taxon>
        <taxon>Viridiplantae</taxon>
        <taxon>Streptophyta</taxon>
        <taxon>Embryophyta</taxon>
        <taxon>Tracheophyta</taxon>
        <taxon>Spermatophyta</taxon>
        <taxon>Magnoliopsida</taxon>
        <taxon>eudicotyledons</taxon>
        <taxon>Gunneridae</taxon>
        <taxon>Pentapetalae</taxon>
        <taxon>rosids</taxon>
        <taxon>Vitales</taxon>
        <taxon>Vitaceae</taxon>
        <taxon>Viteae</taxon>
        <taxon>Vitis</taxon>
    </lineage>
</organism>
<evidence type="ECO:0000313" key="3">
    <source>
        <dbReference type="Proteomes" id="UP000288805"/>
    </source>
</evidence>
<evidence type="ECO:0000313" key="2">
    <source>
        <dbReference type="EMBL" id="RVW18744.1"/>
    </source>
</evidence>
<dbReference type="PROSITE" id="PS50994">
    <property type="entry name" value="INTEGRASE"/>
    <property type="match status" value="1"/>
</dbReference>
<evidence type="ECO:0000259" key="1">
    <source>
        <dbReference type="PROSITE" id="PS50994"/>
    </source>
</evidence>
<comment type="caution">
    <text evidence="2">The sequence shown here is derived from an EMBL/GenBank/DDBJ whole genome shotgun (WGS) entry which is preliminary data.</text>
</comment>
<dbReference type="GO" id="GO:0003676">
    <property type="term" value="F:nucleic acid binding"/>
    <property type="evidence" value="ECO:0007669"/>
    <property type="project" value="InterPro"/>
</dbReference>
<gene>
    <name evidence="2" type="primary">gag-pol_174</name>
    <name evidence="2" type="ORF">CK203_098134</name>
</gene>
<dbReference type="SUPFAM" id="SSF53098">
    <property type="entry name" value="Ribonuclease H-like"/>
    <property type="match status" value="1"/>
</dbReference>
<dbReference type="InterPro" id="IPR012337">
    <property type="entry name" value="RNaseH-like_sf"/>
</dbReference>
<protein>
    <submittedName>
        <fullName evidence="2">Gag-Pol polyprotein</fullName>
    </submittedName>
</protein>
<dbReference type="PANTHER" id="PTHR48475:SF1">
    <property type="entry name" value="RNASE H TYPE-1 DOMAIN-CONTAINING PROTEIN"/>
    <property type="match status" value="1"/>
</dbReference>
<dbReference type="GO" id="GO:0015074">
    <property type="term" value="P:DNA integration"/>
    <property type="evidence" value="ECO:0007669"/>
    <property type="project" value="InterPro"/>
</dbReference>
<dbReference type="InterPro" id="IPR001584">
    <property type="entry name" value="Integrase_cat-core"/>
</dbReference>
<dbReference type="InterPro" id="IPR036397">
    <property type="entry name" value="RNaseH_sf"/>
</dbReference>
<feature type="domain" description="Integrase catalytic" evidence="1">
    <location>
        <begin position="18"/>
        <end position="192"/>
    </location>
</feature>
<name>A0A438C657_VITVI</name>
<reference evidence="2 3" key="1">
    <citation type="journal article" date="2018" name="PLoS Genet.">
        <title>Population sequencing reveals clonal diversity and ancestral inbreeding in the grapevine cultivar Chardonnay.</title>
        <authorList>
            <person name="Roach M.J."/>
            <person name="Johnson D.L."/>
            <person name="Bohlmann J."/>
            <person name="van Vuuren H.J."/>
            <person name="Jones S.J."/>
            <person name="Pretorius I.S."/>
            <person name="Schmidt S.A."/>
            <person name="Borneman A.R."/>
        </authorList>
    </citation>
    <scope>NUCLEOTIDE SEQUENCE [LARGE SCALE GENOMIC DNA]</scope>
    <source>
        <strain evidence="3">cv. Chardonnay</strain>
        <tissue evidence="2">Leaf</tissue>
    </source>
</reference>
<proteinExistence type="predicted"/>
<dbReference type="Gene3D" id="3.30.420.10">
    <property type="entry name" value="Ribonuclease H-like superfamily/Ribonuclease H"/>
    <property type="match status" value="1"/>
</dbReference>
<accession>A0A438C657</accession>
<dbReference type="PANTHER" id="PTHR48475">
    <property type="entry name" value="RIBONUCLEASE H"/>
    <property type="match status" value="1"/>
</dbReference>
<dbReference type="AlphaFoldDB" id="A0A438C657"/>